<keyword evidence="4 6" id="KW-1133">Transmembrane helix</keyword>
<name>G8QZJ7_OWEHD</name>
<feature type="transmembrane region" description="Helical" evidence="6">
    <location>
        <begin position="46"/>
        <end position="66"/>
    </location>
</feature>
<sequence>MNDKLKQIAKYILFMAVGAGLFYLAFRNTEFEKLANDFRKADYTYVILSIIMGYLAFISRGMRWVLLLEPLGKKPNTWNAIHSVTVGYFANMLVPRAGELARCTALYQTDDIPVNRLFGTVILERVIDFLMLLFLVLLTLILEFDLLMELIDTAFSATQGTGDSNTGLYIKIAIGGVIIIGGITLYLLREKFMLHPVYQKVRDFWDGIKEGLKSISQLKSKTPFILHTIFIWLMYYLMVYICVFSLDATKDLSPSSGLLVMIAAGFGMVVPTPGGIGAYHYLVMLGLGVLGVASDDGVSFATLVHTGQLVMTVITGTIAAGFLWRARRRKKLAASN</sequence>
<proteinExistence type="predicted"/>
<feature type="transmembrane region" description="Helical" evidence="6">
    <location>
        <begin position="7"/>
        <end position="26"/>
    </location>
</feature>
<feature type="transmembrane region" description="Helical" evidence="6">
    <location>
        <begin position="224"/>
        <end position="246"/>
    </location>
</feature>
<dbReference type="eggNOG" id="COG0392">
    <property type="taxonomic scope" value="Bacteria"/>
</dbReference>
<reference evidence="7 8" key="1">
    <citation type="journal article" date="2012" name="Stand. Genomic Sci.">
        <title>Genome sequence of the orange-pigmented seawater bacterium Owenweeksia hongkongensis type strain (UST20020801(T)).</title>
        <authorList>
            <person name="Riedel T."/>
            <person name="Held B."/>
            <person name="Nolan M."/>
            <person name="Lucas S."/>
            <person name="Lapidus A."/>
            <person name="Tice H."/>
            <person name="Del Rio T.G."/>
            <person name="Cheng J.F."/>
            <person name="Han C."/>
            <person name="Tapia R."/>
            <person name="Goodwin L.A."/>
            <person name="Pitluck S."/>
            <person name="Liolios K."/>
            <person name="Mavromatis K."/>
            <person name="Pagani I."/>
            <person name="Ivanova N."/>
            <person name="Mikhailova N."/>
            <person name="Pati A."/>
            <person name="Chen A."/>
            <person name="Palaniappan K."/>
            <person name="Rohde M."/>
            <person name="Tindall B.J."/>
            <person name="Detter J.C."/>
            <person name="Goker M."/>
            <person name="Woyke T."/>
            <person name="Bristow J."/>
            <person name="Eisen J.A."/>
            <person name="Markowitz V."/>
            <person name="Hugenholtz P."/>
            <person name="Klenk H.P."/>
            <person name="Kyrpides N.C."/>
        </authorList>
    </citation>
    <scope>NUCLEOTIDE SEQUENCE</scope>
    <source>
        <strain evidence="8">DSM 17368 / JCM 12287 / NRRL B-23963</strain>
    </source>
</reference>
<keyword evidence="8" id="KW-1185">Reference proteome</keyword>
<dbReference type="PANTHER" id="PTHR39087">
    <property type="entry name" value="UPF0104 MEMBRANE PROTEIN MJ1595"/>
    <property type="match status" value="1"/>
</dbReference>
<dbReference type="AlphaFoldDB" id="G8QZJ7"/>
<feature type="transmembrane region" description="Helical" evidence="6">
    <location>
        <begin position="300"/>
        <end position="324"/>
    </location>
</feature>
<dbReference type="Pfam" id="PF03706">
    <property type="entry name" value="LPG_synthase_TM"/>
    <property type="match status" value="1"/>
</dbReference>
<dbReference type="NCBIfam" id="TIGR00374">
    <property type="entry name" value="flippase-like domain"/>
    <property type="match status" value="1"/>
</dbReference>
<gene>
    <name evidence="7" type="ordered locus">Oweho_2686</name>
</gene>
<feature type="transmembrane region" description="Helical" evidence="6">
    <location>
        <begin position="126"/>
        <end position="148"/>
    </location>
</feature>
<feature type="transmembrane region" description="Helical" evidence="6">
    <location>
        <begin position="168"/>
        <end position="188"/>
    </location>
</feature>
<evidence type="ECO:0000313" key="7">
    <source>
        <dbReference type="EMBL" id="AEV33650.1"/>
    </source>
</evidence>
<dbReference type="EMBL" id="CP003156">
    <property type="protein sequence ID" value="AEV33650.1"/>
    <property type="molecule type" value="Genomic_DNA"/>
</dbReference>
<evidence type="ECO:0000256" key="5">
    <source>
        <dbReference type="ARBA" id="ARBA00023136"/>
    </source>
</evidence>
<evidence type="ECO:0000256" key="1">
    <source>
        <dbReference type="ARBA" id="ARBA00004651"/>
    </source>
</evidence>
<keyword evidence="2" id="KW-1003">Cell membrane</keyword>
<keyword evidence="5 6" id="KW-0472">Membrane</keyword>
<dbReference type="HOGENOM" id="CLU_048072_0_0_10"/>
<dbReference type="STRING" id="926562.Oweho_2686"/>
<dbReference type="KEGG" id="oho:Oweho_2686"/>
<evidence type="ECO:0000256" key="6">
    <source>
        <dbReference type="SAM" id="Phobius"/>
    </source>
</evidence>
<evidence type="ECO:0000256" key="3">
    <source>
        <dbReference type="ARBA" id="ARBA00022692"/>
    </source>
</evidence>
<accession>G8QZJ7</accession>
<dbReference type="RefSeq" id="WP_014202999.1">
    <property type="nucleotide sequence ID" value="NC_016599.1"/>
</dbReference>
<protein>
    <submittedName>
        <fullName evidence="7">Uncharacterized protein</fullName>
    </submittedName>
</protein>
<dbReference type="PANTHER" id="PTHR39087:SF2">
    <property type="entry name" value="UPF0104 MEMBRANE PROTEIN MJ1595"/>
    <property type="match status" value="1"/>
</dbReference>
<keyword evidence="3 6" id="KW-0812">Transmembrane</keyword>
<comment type="subcellular location">
    <subcellularLocation>
        <location evidence="1">Cell membrane</location>
        <topology evidence="1">Multi-pass membrane protein</topology>
    </subcellularLocation>
</comment>
<dbReference type="Proteomes" id="UP000005631">
    <property type="component" value="Chromosome"/>
</dbReference>
<organism evidence="7 8">
    <name type="scientific">Owenweeksia hongkongensis (strain DSM 17368 / CIP 108786 / JCM 12287 / NRRL B-23963 / UST20020801)</name>
    <dbReference type="NCBI Taxonomy" id="926562"/>
    <lineage>
        <taxon>Bacteria</taxon>
        <taxon>Pseudomonadati</taxon>
        <taxon>Bacteroidota</taxon>
        <taxon>Flavobacteriia</taxon>
        <taxon>Flavobacteriales</taxon>
        <taxon>Owenweeksiaceae</taxon>
        <taxon>Owenweeksia</taxon>
    </lineage>
</organism>
<evidence type="ECO:0000256" key="4">
    <source>
        <dbReference type="ARBA" id="ARBA00022989"/>
    </source>
</evidence>
<dbReference type="OrthoDB" id="9812094at2"/>
<evidence type="ECO:0000313" key="8">
    <source>
        <dbReference type="Proteomes" id="UP000005631"/>
    </source>
</evidence>
<dbReference type="GO" id="GO:0005886">
    <property type="term" value="C:plasma membrane"/>
    <property type="evidence" value="ECO:0007669"/>
    <property type="project" value="UniProtKB-SubCell"/>
</dbReference>
<evidence type="ECO:0000256" key="2">
    <source>
        <dbReference type="ARBA" id="ARBA00022475"/>
    </source>
</evidence>
<dbReference type="InterPro" id="IPR022791">
    <property type="entry name" value="L-PG_synthase/AglD"/>
</dbReference>
<feature type="transmembrane region" description="Helical" evidence="6">
    <location>
        <begin position="277"/>
        <end position="294"/>
    </location>
</feature>
<feature type="transmembrane region" description="Helical" evidence="6">
    <location>
        <begin position="252"/>
        <end position="270"/>
    </location>
</feature>